<organism evidence="1 2">
    <name type="scientific">Linum trigynum</name>
    <dbReference type="NCBI Taxonomy" id="586398"/>
    <lineage>
        <taxon>Eukaryota</taxon>
        <taxon>Viridiplantae</taxon>
        <taxon>Streptophyta</taxon>
        <taxon>Embryophyta</taxon>
        <taxon>Tracheophyta</taxon>
        <taxon>Spermatophyta</taxon>
        <taxon>Magnoliopsida</taxon>
        <taxon>eudicotyledons</taxon>
        <taxon>Gunneridae</taxon>
        <taxon>Pentapetalae</taxon>
        <taxon>rosids</taxon>
        <taxon>fabids</taxon>
        <taxon>Malpighiales</taxon>
        <taxon>Linaceae</taxon>
        <taxon>Linum</taxon>
    </lineage>
</organism>
<keyword evidence="2" id="KW-1185">Reference proteome</keyword>
<sequence>MMGDQGQGGGGSGVGLGGGSSLVMRDYRKGNWTVSETMVLIEAKRMDEERRTKRGGGNKPAELEKIGHMVQIDRKVASANVVKNYFIGKTTIKKSIES</sequence>
<accession>A0AAV2G934</accession>
<evidence type="ECO:0000313" key="1">
    <source>
        <dbReference type="EMBL" id="CAL1406749.1"/>
    </source>
</evidence>
<dbReference type="Proteomes" id="UP001497516">
    <property type="component" value="Chromosome 8"/>
</dbReference>
<name>A0AAV2G934_9ROSI</name>
<protein>
    <submittedName>
        <fullName evidence="1">Uncharacterized protein</fullName>
    </submittedName>
</protein>
<dbReference type="EMBL" id="OZ034821">
    <property type="protein sequence ID" value="CAL1406749.1"/>
    <property type="molecule type" value="Genomic_DNA"/>
</dbReference>
<reference evidence="1 2" key="1">
    <citation type="submission" date="2024-04" db="EMBL/GenBank/DDBJ databases">
        <authorList>
            <person name="Fracassetti M."/>
        </authorList>
    </citation>
    <scope>NUCLEOTIDE SEQUENCE [LARGE SCALE GENOMIC DNA]</scope>
</reference>
<dbReference type="AlphaFoldDB" id="A0AAV2G934"/>
<proteinExistence type="predicted"/>
<gene>
    <name evidence="1" type="ORF">LTRI10_LOCUS46456</name>
</gene>
<evidence type="ECO:0000313" key="2">
    <source>
        <dbReference type="Proteomes" id="UP001497516"/>
    </source>
</evidence>